<evidence type="ECO:0000313" key="4">
    <source>
        <dbReference type="Proteomes" id="UP000039865"/>
    </source>
</evidence>
<dbReference type="OrthoDB" id="10684557at2759"/>
<feature type="region of interest" description="Disordered" evidence="2">
    <location>
        <begin position="1"/>
        <end position="31"/>
    </location>
</feature>
<protein>
    <submittedName>
        <fullName evidence="3">Uncharacterized protein</fullName>
    </submittedName>
</protein>
<feature type="region of interest" description="Disordered" evidence="2">
    <location>
        <begin position="767"/>
        <end position="840"/>
    </location>
</feature>
<feature type="compositionally biased region" description="Polar residues" evidence="2">
    <location>
        <begin position="476"/>
        <end position="486"/>
    </location>
</feature>
<sequence length="840" mass="96427">MNLQHYQTVKVSQIQQSNPNNPKMREANNDQSQTQIQQRVLKADYQVQDNNIIGKQVKHISRSPIAYPQENRLQEQNFKQLAQSQNFDVSASMPPKKAQQSVNRKIYHQRSLSPSVLNTQLIQNLYSNNINSSNNGAIQNGQLIYQQNRMQPTSQSRHYQNQLTSSYNYQPFQQLNHFEVVDDDGEFFQNTQKQNKVKNSIKPHNYGHKRIVQSVDFNMRGGYDQGLGLLAPTNHIPNQYVQENKNKVQKRDLSPIWGPDAKFQPQRDNFLDDIYARNQQFGFVGAGGNGLYSQQQQQYDDTYDPDIMVTESDVSHQSSFYEIPQDRKLKLHNNTNNAGTLNDEKHQMIPIKNKLFNQTILEQQQQPVGIHPFNSLLAQFQQQSQPTRKIQQSQTAKISPRQNLQYNQAQKNISKKGNKQQTIKNEAQVVKKSTKAPFEMSETQNKQNKNNHKTVRSPLNYTNSGGVVSGQYNENQNFTNNTLSSNRSHKSLEKDHNQIQPFQMSSESNSILLKSHHSTDQLDADIINKDSLTTRTKDKLNGVGSGANTTKIRKNMNGDSQLKYKQIEDKYKNGKNIYSLLTHIIIEITVLQQALLKQGAENNRLKTELEAFKLLSKSLLKQNKQFKLSTIDLKGVQKSRDLYLARIKNLELENLSLRAKNYNLIDKMQQTQVFLSRYALDELESSDGEQDYQLIEQLAVENLNLRGLLKVESDMDEAYYQIIQQEKQHQEANFSQDLQMSLLQTQQSESSVLDMISKASKQIKDNAKKRKEEVEANAVNQPGLTLDGKPEKFPFKNIKPKKAFLLGGPSSDSEETITNETEEESVNMQSPEQISQQEQN</sequence>
<dbReference type="AlphaFoldDB" id="A0A078A8P4"/>
<proteinExistence type="predicted"/>
<feature type="compositionally biased region" description="Polar residues" evidence="2">
    <location>
        <begin position="1"/>
        <end position="21"/>
    </location>
</feature>
<evidence type="ECO:0000256" key="2">
    <source>
        <dbReference type="SAM" id="MobiDB-lite"/>
    </source>
</evidence>
<keyword evidence="4" id="KW-1185">Reference proteome</keyword>
<evidence type="ECO:0000313" key="3">
    <source>
        <dbReference type="EMBL" id="CDW78599.1"/>
    </source>
</evidence>
<dbReference type="Proteomes" id="UP000039865">
    <property type="component" value="Unassembled WGS sequence"/>
</dbReference>
<dbReference type="InParanoid" id="A0A078A8P4"/>
<evidence type="ECO:0000256" key="1">
    <source>
        <dbReference type="SAM" id="Coils"/>
    </source>
</evidence>
<organism evidence="3 4">
    <name type="scientific">Stylonychia lemnae</name>
    <name type="common">Ciliate</name>
    <dbReference type="NCBI Taxonomy" id="5949"/>
    <lineage>
        <taxon>Eukaryota</taxon>
        <taxon>Sar</taxon>
        <taxon>Alveolata</taxon>
        <taxon>Ciliophora</taxon>
        <taxon>Intramacronucleata</taxon>
        <taxon>Spirotrichea</taxon>
        <taxon>Stichotrichia</taxon>
        <taxon>Sporadotrichida</taxon>
        <taxon>Oxytrichidae</taxon>
        <taxon>Stylonychinae</taxon>
        <taxon>Stylonychia</taxon>
    </lineage>
</organism>
<feature type="region of interest" description="Disordered" evidence="2">
    <location>
        <begin position="381"/>
        <end position="401"/>
    </location>
</feature>
<feature type="region of interest" description="Disordered" evidence="2">
    <location>
        <begin position="433"/>
        <end position="460"/>
    </location>
</feature>
<dbReference type="EMBL" id="CCKQ01007240">
    <property type="protein sequence ID" value="CDW78599.1"/>
    <property type="molecule type" value="Genomic_DNA"/>
</dbReference>
<accession>A0A078A8P4</accession>
<gene>
    <name evidence="3" type="primary">Contig5975.g275</name>
    <name evidence="3" type="ORF">STYLEM_7579</name>
</gene>
<feature type="coiled-coil region" evidence="1">
    <location>
        <begin position="633"/>
        <end position="660"/>
    </location>
</feature>
<name>A0A078A8P4_STYLE</name>
<feature type="region of interest" description="Disordered" evidence="2">
    <location>
        <begin position="476"/>
        <end position="496"/>
    </location>
</feature>
<feature type="compositionally biased region" description="Acidic residues" evidence="2">
    <location>
        <begin position="812"/>
        <end position="825"/>
    </location>
</feature>
<feature type="compositionally biased region" description="Polar residues" evidence="2">
    <location>
        <begin position="826"/>
        <end position="840"/>
    </location>
</feature>
<keyword evidence="1" id="KW-0175">Coiled coil</keyword>
<reference evidence="3 4" key="1">
    <citation type="submission" date="2014-06" db="EMBL/GenBank/DDBJ databases">
        <authorList>
            <person name="Swart Estienne"/>
        </authorList>
    </citation>
    <scope>NUCLEOTIDE SEQUENCE [LARGE SCALE GENOMIC DNA]</scope>
    <source>
        <strain evidence="3 4">130c</strain>
    </source>
</reference>